<feature type="chain" id="PRO_5013552607" description="Laminin G domain-containing protein" evidence="2">
    <location>
        <begin position="16"/>
        <end position="203"/>
    </location>
</feature>
<dbReference type="EMBL" id="PDUG01000002">
    <property type="protein sequence ID" value="PIC45027.1"/>
    <property type="molecule type" value="Genomic_DNA"/>
</dbReference>
<dbReference type="CDD" id="cd00110">
    <property type="entry name" value="LamG"/>
    <property type="match status" value="1"/>
</dbReference>
<dbReference type="Proteomes" id="UP000230233">
    <property type="component" value="Chromosome II"/>
</dbReference>
<feature type="domain" description="Laminin G" evidence="3">
    <location>
        <begin position="15"/>
        <end position="201"/>
    </location>
</feature>
<name>A0A2G5UZS3_9PELO</name>
<feature type="disulfide bond" evidence="1">
    <location>
        <begin position="174"/>
        <end position="201"/>
    </location>
</feature>
<gene>
    <name evidence="4" type="primary">Cnig_chr_II.g5190</name>
    <name evidence="4" type="ORF">B9Z55_005190</name>
</gene>
<dbReference type="STRING" id="1611254.A0A2G5UZS3"/>
<dbReference type="PANTHER" id="PTHR15036">
    <property type="entry name" value="PIKACHURIN-LIKE PROTEIN"/>
    <property type="match status" value="1"/>
</dbReference>
<dbReference type="SMART" id="SM00282">
    <property type="entry name" value="LamG"/>
    <property type="match status" value="1"/>
</dbReference>
<dbReference type="Gene3D" id="2.60.120.200">
    <property type="match status" value="1"/>
</dbReference>
<sequence length="203" mass="22854">MSMFLLPFLHTFSWLDNLITVDEKWVSYSINVRKGQLIDKQELALDVPKPEFHGKMGVLWLEGAWSQAEDGGDFILVFIDEGKLYVGVNLGADVHLKPISTNVTVADNHWHSVAFRRKERKCELWVDSKKILHVVASPGDTNLDSNGLVYLGGANPKKHKLLKSLDLTNRFVGCVKNLRIFGKEINLLVDSLNAVETPKYCHG</sequence>
<dbReference type="AlphaFoldDB" id="A0A2G5UZS3"/>
<comment type="caution">
    <text evidence="4">The sequence shown here is derived from an EMBL/GenBank/DDBJ whole genome shotgun (WGS) entry which is preliminary data.</text>
</comment>
<keyword evidence="2" id="KW-0732">Signal</keyword>
<evidence type="ECO:0000256" key="1">
    <source>
        <dbReference type="PROSITE-ProRule" id="PRU00122"/>
    </source>
</evidence>
<dbReference type="GO" id="GO:0016020">
    <property type="term" value="C:membrane"/>
    <property type="evidence" value="ECO:0007669"/>
    <property type="project" value="UniProtKB-SubCell"/>
</dbReference>
<evidence type="ECO:0000259" key="3">
    <source>
        <dbReference type="PROSITE" id="PS50025"/>
    </source>
</evidence>
<evidence type="ECO:0000313" key="4">
    <source>
        <dbReference type="EMBL" id="PIC45027.1"/>
    </source>
</evidence>
<dbReference type="PANTHER" id="PTHR15036:SF49">
    <property type="entry name" value="AXOTACTIN"/>
    <property type="match status" value="1"/>
</dbReference>
<dbReference type="InterPro" id="IPR013320">
    <property type="entry name" value="ConA-like_dom_sf"/>
</dbReference>
<accession>A0A2G5UZS3</accession>
<feature type="signal peptide" evidence="2">
    <location>
        <begin position="1"/>
        <end position="15"/>
    </location>
</feature>
<dbReference type="Pfam" id="PF02210">
    <property type="entry name" value="Laminin_G_2"/>
    <property type="match status" value="1"/>
</dbReference>
<keyword evidence="5" id="KW-1185">Reference proteome</keyword>
<protein>
    <recommendedName>
        <fullName evidence="3">Laminin G domain-containing protein</fullName>
    </recommendedName>
</protein>
<proteinExistence type="predicted"/>
<dbReference type="SUPFAM" id="SSF49899">
    <property type="entry name" value="Concanavalin A-like lectins/glucanases"/>
    <property type="match status" value="1"/>
</dbReference>
<dbReference type="InterPro" id="IPR001791">
    <property type="entry name" value="Laminin_G"/>
</dbReference>
<dbReference type="InterPro" id="IPR050372">
    <property type="entry name" value="Neurexin-related_CASP"/>
</dbReference>
<dbReference type="PROSITE" id="PS50025">
    <property type="entry name" value="LAM_G_DOMAIN"/>
    <property type="match status" value="1"/>
</dbReference>
<evidence type="ECO:0000313" key="5">
    <source>
        <dbReference type="Proteomes" id="UP000230233"/>
    </source>
</evidence>
<dbReference type="OrthoDB" id="88467at2759"/>
<organism evidence="4 5">
    <name type="scientific">Caenorhabditis nigoni</name>
    <dbReference type="NCBI Taxonomy" id="1611254"/>
    <lineage>
        <taxon>Eukaryota</taxon>
        <taxon>Metazoa</taxon>
        <taxon>Ecdysozoa</taxon>
        <taxon>Nematoda</taxon>
        <taxon>Chromadorea</taxon>
        <taxon>Rhabditida</taxon>
        <taxon>Rhabditina</taxon>
        <taxon>Rhabditomorpha</taxon>
        <taxon>Rhabditoidea</taxon>
        <taxon>Rhabditidae</taxon>
        <taxon>Peloderinae</taxon>
        <taxon>Caenorhabditis</taxon>
    </lineage>
</organism>
<keyword evidence="1" id="KW-1015">Disulfide bond</keyword>
<evidence type="ECO:0000256" key="2">
    <source>
        <dbReference type="SAM" id="SignalP"/>
    </source>
</evidence>
<reference evidence="5" key="1">
    <citation type="submission" date="2017-10" db="EMBL/GenBank/DDBJ databases">
        <title>Rapid genome shrinkage in a self-fertile nematode reveals novel sperm competition proteins.</title>
        <authorList>
            <person name="Yin D."/>
            <person name="Schwarz E.M."/>
            <person name="Thomas C.G."/>
            <person name="Felde R.L."/>
            <person name="Korf I.F."/>
            <person name="Cutter A.D."/>
            <person name="Schartner C.M."/>
            <person name="Ralston E.J."/>
            <person name="Meyer B.J."/>
            <person name="Haag E.S."/>
        </authorList>
    </citation>
    <scope>NUCLEOTIDE SEQUENCE [LARGE SCALE GENOMIC DNA]</scope>
    <source>
        <strain evidence="5">JU1422</strain>
    </source>
</reference>